<dbReference type="GO" id="GO:0060271">
    <property type="term" value="P:cilium assembly"/>
    <property type="evidence" value="ECO:0007669"/>
    <property type="project" value="TreeGrafter"/>
</dbReference>
<dbReference type="Pfam" id="PF13870">
    <property type="entry name" value="CCDC113_CCDC96_CC"/>
    <property type="match status" value="1"/>
</dbReference>
<reference evidence="9 10" key="2">
    <citation type="submission" date="2018-11" db="EMBL/GenBank/DDBJ databases">
        <authorList>
            <consortium name="Pathogen Informatics"/>
        </authorList>
    </citation>
    <scope>NUCLEOTIDE SEQUENCE [LARGE SCALE GENOMIC DNA]</scope>
</reference>
<accession>A0A0R3T2K9</accession>
<dbReference type="InterPro" id="IPR025254">
    <property type="entry name" value="CCDC113/CCDC96_CC"/>
</dbReference>
<evidence type="ECO:0000256" key="7">
    <source>
        <dbReference type="SAM" id="Coils"/>
    </source>
</evidence>
<evidence type="ECO:0000256" key="3">
    <source>
        <dbReference type="ARBA" id="ARBA00023054"/>
    </source>
</evidence>
<dbReference type="AlphaFoldDB" id="A0A0R3T2K9"/>
<evidence type="ECO:0000256" key="2">
    <source>
        <dbReference type="ARBA" id="ARBA00022794"/>
    </source>
</evidence>
<evidence type="ECO:0000313" key="9">
    <source>
        <dbReference type="EMBL" id="VDN97038.1"/>
    </source>
</evidence>
<dbReference type="GO" id="GO:0005930">
    <property type="term" value="C:axoneme"/>
    <property type="evidence" value="ECO:0007669"/>
    <property type="project" value="TreeGrafter"/>
</dbReference>
<dbReference type="OrthoDB" id="10259713at2759"/>
<evidence type="ECO:0000256" key="4">
    <source>
        <dbReference type="ARBA" id="ARBA00023273"/>
    </source>
</evidence>
<organism evidence="11">
    <name type="scientific">Rodentolepis nana</name>
    <name type="common">Dwarf tapeworm</name>
    <name type="synonym">Hymenolepis nana</name>
    <dbReference type="NCBI Taxonomy" id="102285"/>
    <lineage>
        <taxon>Eukaryota</taxon>
        <taxon>Metazoa</taxon>
        <taxon>Spiralia</taxon>
        <taxon>Lophotrochozoa</taxon>
        <taxon>Platyhelminthes</taxon>
        <taxon>Cestoda</taxon>
        <taxon>Eucestoda</taxon>
        <taxon>Cyclophyllidea</taxon>
        <taxon>Hymenolepididae</taxon>
        <taxon>Rodentolepis</taxon>
    </lineage>
</organism>
<dbReference type="PANTHER" id="PTHR15654">
    <property type="entry name" value="COILED-COIL DOMAIN-CONTAINING PROTEIN 113-RELATED"/>
    <property type="match status" value="1"/>
</dbReference>
<sequence>MQLKHSQKIERDYIKLIEKQTVRAQNDITAEKLSRFLEEVLKAQDTLVERLRLNNSTLRSRRKKLLTELKQTEEIGEVLHEVDFEQLKIENAQFLEIIDTKNQELVRLKLTAGRITQALNSRKLAQISQESSKTLVEIKSREEQISKTNLEIEQVEKEKLKIEVLIEQLKKLAKEYKVPTVMDYVNTVQEMRLLKRSEKLQNRKFSLAKTNLERSRRIWHQLRKSTPIRPL</sequence>
<comment type="similarity">
    <text evidence="5">Belongs to the CFAP263 family.</text>
</comment>
<feature type="coiled-coil region" evidence="7">
    <location>
        <begin position="138"/>
        <end position="175"/>
    </location>
</feature>
<evidence type="ECO:0000256" key="1">
    <source>
        <dbReference type="ARBA" id="ARBA00004138"/>
    </source>
</evidence>
<evidence type="ECO:0000313" key="11">
    <source>
        <dbReference type="WBParaSite" id="HNAJ_0000117901-mRNA-1"/>
    </source>
</evidence>
<dbReference type="GO" id="GO:0036064">
    <property type="term" value="C:ciliary basal body"/>
    <property type="evidence" value="ECO:0007669"/>
    <property type="project" value="TreeGrafter"/>
</dbReference>
<gene>
    <name evidence="9" type="ORF">HNAJ_LOCUS1179</name>
</gene>
<evidence type="ECO:0000256" key="5">
    <source>
        <dbReference type="ARBA" id="ARBA00044506"/>
    </source>
</evidence>
<comment type="subcellular location">
    <subcellularLocation>
        <location evidence="1">Cell projection</location>
        <location evidence="1">Cilium</location>
    </subcellularLocation>
</comment>
<name>A0A0R3T2K9_RODNA</name>
<protein>
    <recommendedName>
        <fullName evidence="6">Cilia- and flagella-associated protein 263</fullName>
    </recommendedName>
</protein>
<feature type="coiled-coil region" evidence="7">
    <location>
        <begin position="48"/>
        <end position="75"/>
    </location>
</feature>
<evidence type="ECO:0000259" key="8">
    <source>
        <dbReference type="Pfam" id="PF13870"/>
    </source>
</evidence>
<proteinExistence type="inferred from homology"/>
<dbReference type="PANTHER" id="PTHR15654:SF2">
    <property type="entry name" value="COILED-COIL DOMAIN-CONTAINING PROTEIN 113"/>
    <property type="match status" value="1"/>
</dbReference>
<keyword evidence="10" id="KW-1185">Reference proteome</keyword>
<evidence type="ECO:0000256" key="6">
    <source>
        <dbReference type="ARBA" id="ARBA00044798"/>
    </source>
</evidence>
<keyword evidence="3 7" id="KW-0175">Coiled coil</keyword>
<feature type="domain" description="CCDC113/CCDC96 coiled-coil" evidence="8">
    <location>
        <begin position="42"/>
        <end position="208"/>
    </location>
</feature>
<evidence type="ECO:0000313" key="10">
    <source>
        <dbReference type="Proteomes" id="UP000278807"/>
    </source>
</evidence>
<keyword evidence="4" id="KW-0966">Cell projection</keyword>
<dbReference type="InterPro" id="IPR051885">
    <property type="entry name" value="CC_CF"/>
</dbReference>
<dbReference type="STRING" id="102285.A0A0R3T2K9"/>
<keyword evidence="2" id="KW-0970">Cilium biogenesis/degradation</keyword>
<dbReference type="EMBL" id="UZAE01000420">
    <property type="protein sequence ID" value="VDN97038.1"/>
    <property type="molecule type" value="Genomic_DNA"/>
</dbReference>
<dbReference type="WBParaSite" id="HNAJ_0000117901-mRNA-1">
    <property type="protein sequence ID" value="HNAJ_0000117901-mRNA-1"/>
    <property type="gene ID" value="HNAJ_0000117901"/>
</dbReference>
<dbReference type="Proteomes" id="UP000278807">
    <property type="component" value="Unassembled WGS sequence"/>
</dbReference>
<reference evidence="11" key="1">
    <citation type="submission" date="2017-02" db="UniProtKB">
        <authorList>
            <consortium name="WormBaseParasite"/>
        </authorList>
    </citation>
    <scope>IDENTIFICATION</scope>
</reference>